<evidence type="ECO:0000313" key="2">
    <source>
        <dbReference type="Proteomes" id="UP000823775"/>
    </source>
</evidence>
<reference evidence="1 2" key="1">
    <citation type="journal article" date="2021" name="BMC Genomics">
        <title>Datura genome reveals duplications of psychoactive alkaloid biosynthetic genes and high mutation rate following tissue culture.</title>
        <authorList>
            <person name="Rajewski A."/>
            <person name="Carter-House D."/>
            <person name="Stajich J."/>
            <person name="Litt A."/>
        </authorList>
    </citation>
    <scope>NUCLEOTIDE SEQUENCE [LARGE SCALE GENOMIC DNA]</scope>
    <source>
        <strain evidence="1">AR-01</strain>
    </source>
</reference>
<dbReference type="Proteomes" id="UP000823775">
    <property type="component" value="Unassembled WGS sequence"/>
</dbReference>
<gene>
    <name evidence="1" type="ORF">HAX54_002237</name>
</gene>
<protein>
    <submittedName>
        <fullName evidence="1">Uncharacterized protein</fullName>
    </submittedName>
</protein>
<evidence type="ECO:0000313" key="1">
    <source>
        <dbReference type="EMBL" id="MCD7465958.1"/>
    </source>
</evidence>
<sequence length="89" mass="10011">MIEFLQDIKQSLGAAVGDLHRCNESMAILIFDVANMKKQLTHIQHEGVKSFNKVQRMIGAEEGTNKGNPWTIVWTNDPLYGSLVLQVEI</sequence>
<proteinExistence type="predicted"/>
<accession>A0ABS8T4B6</accession>
<comment type="caution">
    <text evidence="1">The sequence shown here is derived from an EMBL/GenBank/DDBJ whole genome shotgun (WGS) entry which is preliminary data.</text>
</comment>
<organism evidence="1 2">
    <name type="scientific">Datura stramonium</name>
    <name type="common">Jimsonweed</name>
    <name type="synonym">Common thornapple</name>
    <dbReference type="NCBI Taxonomy" id="4076"/>
    <lineage>
        <taxon>Eukaryota</taxon>
        <taxon>Viridiplantae</taxon>
        <taxon>Streptophyta</taxon>
        <taxon>Embryophyta</taxon>
        <taxon>Tracheophyta</taxon>
        <taxon>Spermatophyta</taxon>
        <taxon>Magnoliopsida</taxon>
        <taxon>eudicotyledons</taxon>
        <taxon>Gunneridae</taxon>
        <taxon>Pentapetalae</taxon>
        <taxon>asterids</taxon>
        <taxon>lamiids</taxon>
        <taxon>Solanales</taxon>
        <taxon>Solanaceae</taxon>
        <taxon>Solanoideae</taxon>
        <taxon>Datureae</taxon>
        <taxon>Datura</taxon>
    </lineage>
</organism>
<dbReference type="EMBL" id="JACEIK010001100">
    <property type="protein sequence ID" value="MCD7465958.1"/>
    <property type="molecule type" value="Genomic_DNA"/>
</dbReference>
<keyword evidence="2" id="KW-1185">Reference proteome</keyword>
<name>A0ABS8T4B6_DATST</name>